<protein>
    <recommendedName>
        <fullName evidence="1">RNA helicase</fullName>
        <ecNumber evidence="1">3.6.4.13</ecNumber>
    </recommendedName>
</protein>
<dbReference type="GO" id="GO:0008380">
    <property type="term" value="P:RNA splicing"/>
    <property type="evidence" value="ECO:0007669"/>
    <property type="project" value="UniProtKB-KW"/>
</dbReference>
<keyword evidence="7" id="KW-0508">mRNA splicing</keyword>
<dbReference type="PROSITE" id="PS00690">
    <property type="entry name" value="DEAH_ATP_HELICASE"/>
    <property type="match status" value="1"/>
</dbReference>
<dbReference type="InterPro" id="IPR001650">
    <property type="entry name" value="Helicase_C-like"/>
</dbReference>
<dbReference type="Gene3D" id="3.40.50.300">
    <property type="entry name" value="P-loop containing nucleotide triphosphate hydrolases"/>
    <property type="match status" value="2"/>
</dbReference>
<evidence type="ECO:0000256" key="4">
    <source>
        <dbReference type="ARBA" id="ARBA00022801"/>
    </source>
</evidence>
<comment type="caution">
    <text evidence="12">The sequence shown here is derived from an EMBL/GenBank/DDBJ whole genome shotgun (WGS) entry which is preliminary data.</text>
</comment>
<evidence type="ECO:0000256" key="9">
    <source>
        <dbReference type="SAM" id="MobiDB-lite"/>
    </source>
</evidence>
<dbReference type="SMART" id="SM00487">
    <property type="entry name" value="DEXDc"/>
    <property type="match status" value="1"/>
</dbReference>
<dbReference type="GO" id="GO:0016787">
    <property type="term" value="F:hydrolase activity"/>
    <property type="evidence" value="ECO:0007669"/>
    <property type="project" value="UniProtKB-KW"/>
</dbReference>
<keyword evidence="4" id="KW-0378">Hydrolase</keyword>
<reference evidence="12" key="1">
    <citation type="submission" date="2022-06" db="EMBL/GenBank/DDBJ databases">
        <title>Genome Sequence of Candolleomyces eurysporus.</title>
        <authorList>
            <person name="Buettner E."/>
        </authorList>
    </citation>
    <scope>NUCLEOTIDE SEQUENCE</scope>
    <source>
        <strain evidence="12">VTCC 930004</strain>
    </source>
</reference>
<feature type="compositionally biased region" description="Basic and acidic residues" evidence="9">
    <location>
        <begin position="74"/>
        <end position="89"/>
    </location>
</feature>
<dbReference type="GO" id="GO:0005524">
    <property type="term" value="F:ATP binding"/>
    <property type="evidence" value="ECO:0007669"/>
    <property type="project" value="UniProtKB-KW"/>
</dbReference>
<evidence type="ECO:0000256" key="7">
    <source>
        <dbReference type="ARBA" id="ARBA00023187"/>
    </source>
</evidence>
<evidence type="ECO:0000313" key="13">
    <source>
        <dbReference type="Proteomes" id="UP001140091"/>
    </source>
</evidence>
<dbReference type="PANTHER" id="PTHR18934">
    <property type="entry name" value="ATP-DEPENDENT RNA HELICASE"/>
    <property type="match status" value="1"/>
</dbReference>
<feature type="domain" description="Helicase C-terminal" evidence="11">
    <location>
        <begin position="629"/>
        <end position="802"/>
    </location>
</feature>
<feature type="compositionally biased region" description="Acidic residues" evidence="9">
    <location>
        <begin position="169"/>
        <end position="178"/>
    </location>
</feature>
<dbReference type="Pfam" id="PF00271">
    <property type="entry name" value="Helicase_C"/>
    <property type="match status" value="1"/>
</dbReference>
<accession>A0A9W8JII9</accession>
<dbReference type="InterPro" id="IPR014001">
    <property type="entry name" value="Helicase_ATP-bd"/>
</dbReference>
<dbReference type="GO" id="GO:0005684">
    <property type="term" value="C:U2-type spliceosomal complex"/>
    <property type="evidence" value="ECO:0007669"/>
    <property type="project" value="UniProtKB-ARBA"/>
</dbReference>
<feature type="compositionally biased region" description="Basic and acidic residues" evidence="9">
    <location>
        <begin position="157"/>
        <end position="168"/>
    </location>
</feature>
<dbReference type="SMART" id="SM00847">
    <property type="entry name" value="HA2"/>
    <property type="match status" value="1"/>
</dbReference>
<keyword evidence="6" id="KW-0067">ATP-binding</keyword>
<dbReference type="OrthoDB" id="10253254at2759"/>
<dbReference type="GO" id="GO:0003723">
    <property type="term" value="F:RNA binding"/>
    <property type="evidence" value="ECO:0007669"/>
    <property type="project" value="TreeGrafter"/>
</dbReference>
<evidence type="ECO:0000256" key="1">
    <source>
        <dbReference type="ARBA" id="ARBA00012552"/>
    </source>
</evidence>
<sequence length="1082" mass="123249">MSSLEQYVSDNSLKLFGVADRSMVDFIIASAKSAKSAEALYSSLNASGLPDSSDAHQFVNELYTRAPRKSKKHSSADAARKQAEKESKSLRSQKFGFLLEEDDQSVEVVKQKSKESSKSKRDREKHIRKRDYDEKEWESDEEEKARKRLKASEEEEYGTRYADDRPPEDMDVEDEEGEDVRRERERLEDLKERDEFSERMRERDKQKTKKVVEDRSSKGTAATEAATRRQLADDAEARDVALPSLRIHSRQEYLTKREIQQIELLRKEIADDEALFAGMKITKRERKELDRKKELLRLVEERLKINDHYDGYQLPEDYITEQGKIDKKKKENVLYKRYEEAKPKDGDFTTDVDQWEASQTRHSTFKTGAMDKPELVENYDYVFDESQTIQFVMDAALPGTKMSAADRLLQQQIDEAEKRARSIEEVRKNLPIYTYKEQLIEAVKEHQVLIVVAETGSGKTTQLPQYLHEAGYTANGLKIGCTQPRRVAAMSVAARVAEEMGTKVGYEVGYSIRFEDCTSDKTVLKYMTDGMLLREFLTEPDLAGYSCLIIDEAHERTLSTDILFALVKDIARFRPELRLLISSATMDAEKFSEYFDDAPTFHVPGRQFPVDIHYTPQPEANYLHAAITTVFQIHTTQPKGDILVFLTGQEEIEACQESLTETSRALGNKIKELIVCPIYANLPSEMQAKIFEPTPEGARKVVLATNIAETSITIDGVVFVIDPGFVKQNSYNPRTGMSSLVVVPCSRASANQRAGRAGRVGPGKAFRLYTKWAFANELEANTVPEIQRTNLGMVVLLLKSLGINDLIGFEFLDPPPGETLMRALELLYALGALNDRGELTKLGRRMAEFPVDPMLSKAIISSEKYRCTDEVLTIISMLSESGSLFYRPKDKKLHADQARQNFVKPGGDHFTLLNVWEQWAETNYSQQFCYEQFLQFKSISRARDIRDQLAGLCERVEIVVEANPNSNDITAVQKAITSGYFYNTGQLQKSGDSYRTLKTNHTVYIHPSSSLFQHQPPVKTVLYYELVMTSKSYMRQVMEIKPQWLLEVAPHYFKEADLEQLAKGDKKMPKTIGAPTSNARTS</sequence>
<dbReference type="InterPro" id="IPR002464">
    <property type="entry name" value="DNA/RNA_helicase_DEAH_CS"/>
</dbReference>
<dbReference type="InterPro" id="IPR048333">
    <property type="entry name" value="HA2_WH"/>
</dbReference>
<dbReference type="Pfam" id="PF00270">
    <property type="entry name" value="DEAD"/>
    <property type="match status" value="1"/>
</dbReference>
<dbReference type="FunFam" id="3.40.50.300:FF:000007">
    <property type="entry name" value="Pre-mRNA-splicing factor ATP-dependent RNA helicase"/>
    <property type="match status" value="1"/>
</dbReference>
<dbReference type="CDD" id="cd18791">
    <property type="entry name" value="SF2_C_RHA"/>
    <property type="match status" value="1"/>
</dbReference>
<name>A0A9W8JII9_9AGAR</name>
<dbReference type="FunFam" id="3.40.50.300:FF:000594">
    <property type="entry name" value="Pre-mRNA-splicing factor ATP-dependent RNA helicase"/>
    <property type="match status" value="1"/>
</dbReference>
<feature type="non-terminal residue" evidence="12">
    <location>
        <position position="1082"/>
    </location>
</feature>
<evidence type="ECO:0000259" key="10">
    <source>
        <dbReference type="PROSITE" id="PS51192"/>
    </source>
</evidence>
<feature type="compositionally biased region" description="Basic and acidic residues" evidence="9">
    <location>
        <begin position="109"/>
        <end position="133"/>
    </location>
</feature>
<evidence type="ECO:0000313" key="12">
    <source>
        <dbReference type="EMBL" id="KAJ2935177.1"/>
    </source>
</evidence>
<dbReference type="InterPro" id="IPR027417">
    <property type="entry name" value="P-loop_NTPase"/>
</dbReference>
<comment type="catalytic activity">
    <reaction evidence="8">
        <text>ATP + H2O = ADP + phosphate + H(+)</text>
        <dbReference type="Rhea" id="RHEA:13065"/>
        <dbReference type="ChEBI" id="CHEBI:15377"/>
        <dbReference type="ChEBI" id="CHEBI:15378"/>
        <dbReference type="ChEBI" id="CHEBI:30616"/>
        <dbReference type="ChEBI" id="CHEBI:43474"/>
        <dbReference type="ChEBI" id="CHEBI:456216"/>
        <dbReference type="EC" id="3.6.4.13"/>
    </reaction>
</comment>
<dbReference type="InterPro" id="IPR011545">
    <property type="entry name" value="DEAD/DEAH_box_helicase_dom"/>
</dbReference>
<proteinExistence type="predicted"/>
<keyword evidence="5" id="KW-0347">Helicase</keyword>
<organism evidence="12 13">
    <name type="scientific">Candolleomyces eurysporus</name>
    <dbReference type="NCBI Taxonomy" id="2828524"/>
    <lineage>
        <taxon>Eukaryota</taxon>
        <taxon>Fungi</taxon>
        <taxon>Dikarya</taxon>
        <taxon>Basidiomycota</taxon>
        <taxon>Agaricomycotina</taxon>
        <taxon>Agaricomycetes</taxon>
        <taxon>Agaricomycetidae</taxon>
        <taxon>Agaricales</taxon>
        <taxon>Agaricineae</taxon>
        <taxon>Psathyrellaceae</taxon>
        <taxon>Candolleomyces</taxon>
    </lineage>
</organism>
<evidence type="ECO:0000256" key="6">
    <source>
        <dbReference type="ARBA" id="ARBA00022840"/>
    </source>
</evidence>
<dbReference type="GO" id="GO:0003724">
    <property type="term" value="F:RNA helicase activity"/>
    <property type="evidence" value="ECO:0007669"/>
    <property type="project" value="UniProtKB-EC"/>
</dbReference>
<dbReference type="Pfam" id="PF21010">
    <property type="entry name" value="HA2_C"/>
    <property type="match status" value="1"/>
</dbReference>
<dbReference type="GO" id="GO:0006397">
    <property type="term" value="P:mRNA processing"/>
    <property type="evidence" value="ECO:0007669"/>
    <property type="project" value="UniProtKB-KW"/>
</dbReference>
<dbReference type="EMBL" id="JANBPK010000704">
    <property type="protein sequence ID" value="KAJ2935177.1"/>
    <property type="molecule type" value="Genomic_DNA"/>
</dbReference>
<dbReference type="Pfam" id="PF07717">
    <property type="entry name" value="OB_NTP_bind"/>
    <property type="match status" value="1"/>
</dbReference>
<dbReference type="AlphaFoldDB" id="A0A9W8JII9"/>
<evidence type="ECO:0000256" key="8">
    <source>
        <dbReference type="ARBA" id="ARBA00047984"/>
    </source>
</evidence>
<keyword evidence="13" id="KW-1185">Reference proteome</keyword>
<dbReference type="InterPro" id="IPR011709">
    <property type="entry name" value="DEAD-box_helicase_OB_fold"/>
</dbReference>
<evidence type="ECO:0000256" key="5">
    <source>
        <dbReference type="ARBA" id="ARBA00022806"/>
    </source>
</evidence>
<feature type="region of interest" description="Disordered" evidence="9">
    <location>
        <begin position="64"/>
        <end position="232"/>
    </location>
</feature>
<dbReference type="EC" id="3.6.4.13" evidence="1"/>
<dbReference type="InterPro" id="IPR007502">
    <property type="entry name" value="Helicase-assoc_dom"/>
</dbReference>
<dbReference type="GO" id="GO:0071013">
    <property type="term" value="C:catalytic step 2 spliceosome"/>
    <property type="evidence" value="ECO:0007669"/>
    <property type="project" value="TreeGrafter"/>
</dbReference>
<dbReference type="PROSITE" id="PS51192">
    <property type="entry name" value="HELICASE_ATP_BIND_1"/>
    <property type="match status" value="1"/>
</dbReference>
<dbReference type="PROSITE" id="PS51194">
    <property type="entry name" value="HELICASE_CTER"/>
    <property type="match status" value="1"/>
</dbReference>
<dbReference type="Pfam" id="PF04408">
    <property type="entry name" value="WHD_HA2"/>
    <property type="match status" value="1"/>
</dbReference>
<dbReference type="Proteomes" id="UP001140091">
    <property type="component" value="Unassembled WGS sequence"/>
</dbReference>
<keyword evidence="2" id="KW-0507">mRNA processing</keyword>
<evidence type="ECO:0000256" key="3">
    <source>
        <dbReference type="ARBA" id="ARBA00022741"/>
    </source>
</evidence>
<evidence type="ECO:0000256" key="2">
    <source>
        <dbReference type="ARBA" id="ARBA00022664"/>
    </source>
</evidence>
<feature type="compositionally biased region" description="Basic and acidic residues" evidence="9">
    <location>
        <begin position="179"/>
        <end position="217"/>
    </location>
</feature>
<gene>
    <name evidence="12" type="ORF">H1R20_g1970</name>
</gene>
<dbReference type="FunFam" id="1.10.10.2130:FF:000001">
    <property type="entry name" value="Pre-mRNA-splicing factor ATP-dependent RNA helicase"/>
    <property type="match status" value="1"/>
</dbReference>
<feature type="domain" description="Helicase ATP-binding" evidence="10">
    <location>
        <begin position="440"/>
        <end position="604"/>
    </location>
</feature>
<dbReference type="FunFam" id="1.20.120.1080:FF:000001">
    <property type="entry name" value="Pre-mRNA-splicing factor ATP-dependent RNA helicase"/>
    <property type="match status" value="1"/>
</dbReference>
<dbReference type="SUPFAM" id="SSF52540">
    <property type="entry name" value="P-loop containing nucleoside triphosphate hydrolases"/>
    <property type="match status" value="1"/>
</dbReference>
<evidence type="ECO:0000259" key="11">
    <source>
        <dbReference type="PROSITE" id="PS51194"/>
    </source>
</evidence>
<dbReference type="SMART" id="SM00490">
    <property type="entry name" value="HELICc"/>
    <property type="match status" value="1"/>
</dbReference>
<keyword evidence="3" id="KW-0547">Nucleotide-binding</keyword>
<dbReference type="Gene3D" id="1.20.120.1080">
    <property type="match status" value="1"/>
</dbReference>
<dbReference type="PANTHER" id="PTHR18934:SF83">
    <property type="entry name" value="PRE-MRNA-SPLICING FACTOR ATP-DEPENDENT RNA HELICASE DHX16"/>
    <property type="match status" value="1"/>
</dbReference>